<keyword evidence="1" id="KW-1133">Transmembrane helix</keyword>
<keyword evidence="1" id="KW-0812">Transmembrane</keyword>
<evidence type="ECO:0000256" key="1">
    <source>
        <dbReference type="SAM" id="Phobius"/>
    </source>
</evidence>
<dbReference type="Proteomes" id="UP000245908">
    <property type="component" value="Unassembled WGS sequence"/>
</dbReference>
<proteinExistence type="predicted"/>
<accession>A0A2T9WTS3</accession>
<evidence type="ECO:0000313" key="2">
    <source>
        <dbReference type="EMBL" id="PVU71240.1"/>
    </source>
</evidence>
<gene>
    <name evidence="2" type="ORF">DDW05_01535</name>
</gene>
<feature type="transmembrane region" description="Helical" evidence="1">
    <location>
        <begin position="103"/>
        <end position="132"/>
    </location>
</feature>
<name>A0A2T9WTS3_NANST</name>
<sequence>MDGLGLSTLGIGGIIVVFIVMWIIASLSVYIAARIIKLNIPFLRVLIVTLIADIISFIINIVTGSYFLSTYNFLVLIIGLIIGFVITLAIYKYLFDIDWIKTFVMLIIANLIAFGIMAIFGLIFASILYIYLSGLFASLTAAP</sequence>
<keyword evidence="1" id="KW-0472">Membrane</keyword>
<protein>
    <submittedName>
        <fullName evidence="2">Uncharacterized protein</fullName>
    </submittedName>
</protein>
<comment type="caution">
    <text evidence="2">The sequence shown here is derived from an EMBL/GenBank/DDBJ whole genome shotgun (WGS) entry which is preliminary data.</text>
</comment>
<feature type="transmembrane region" description="Helical" evidence="1">
    <location>
        <begin position="73"/>
        <end position="91"/>
    </location>
</feature>
<dbReference type="EMBL" id="QEFH01000009">
    <property type="protein sequence ID" value="PVU71240.1"/>
    <property type="molecule type" value="Genomic_DNA"/>
</dbReference>
<organism evidence="2 3">
    <name type="scientific">Nanobsidianus stetteri</name>
    <dbReference type="NCBI Taxonomy" id="1294122"/>
    <lineage>
        <taxon>Archaea</taxon>
        <taxon>Nanobdellota</taxon>
        <taxon>Candidatus Nanoarchaeia</taxon>
        <taxon>Nanoarchaeales</taxon>
        <taxon>Nanopusillaceae</taxon>
        <taxon>Candidatus Nanobsidianus</taxon>
    </lineage>
</organism>
<evidence type="ECO:0000313" key="3">
    <source>
        <dbReference type="Proteomes" id="UP000245908"/>
    </source>
</evidence>
<feature type="transmembrane region" description="Helical" evidence="1">
    <location>
        <begin position="6"/>
        <end position="33"/>
    </location>
</feature>
<dbReference type="AlphaFoldDB" id="A0A2T9WTS3"/>
<reference evidence="2 3" key="1">
    <citation type="journal article" date="2015" name="Appl. Environ. Microbiol.">
        <title>Nanoarchaeota, Their Sulfolobales Host, and Nanoarchaeota Virus Distribution across Yellowstone National Park Hot Springs.</title>
        <authorList>
            <person name="Munson-McGee J.H."/>
            <person name="Field E.K."/>
            <person name="Bateson M."/>
            <person name="Rooney C."/>
            <person name="Stepanauskas R."/>
            <person name="Young M.J."/>
        </authorList>
    </citation>
    <scope>NUCLEOTIDE SEQUENCE [LARGE SCALE GENOMIC DNA]</scope>
    <source>
        <strain evidence="2">SCGC AB-777_O03</strain>
    </source>
</reference>
<feature type="transmembrane region" description="Helical" evidence="1">
    <location>
        <begin position="45"/>
        <end position="67"/>
    </location>
</feature>